<dbReference type="InterPro" id="IPR008972">
    <property type="entry name" value="Cupredoxin"/>
</dbReference>
<dbReference type="SUPFAM" id="SSF49503">
    <property type="entry name" value="Cupredoxins"/>
    <property type="match status" value="1"/>
</dbReference>
<sequence length="122" mass="13883">FHGHTLHWITWDGRPIYPYDGKAISDKVMRSDSVSILPGERKDYIFIADQEGRWVWHCHFVPHATNDGVYHGGLLMAVVYMGKDEKGNLYPKGIDLDAYPLGMPTKITAEPEGEKQKTSRPK</sequence>
<dbReference type="Pfam" id="PF07731">
    <property type="entry name" value="Cu-oxidase_2"/>
    <property type="match status" value="1"/>
</dbReference>
<protein>
    <submittedName>
        <fullName evidence="2">Multicopper oxidase domain-containing protein</fullName>
    </submittedName>
</protein>
<accession>A0A932FYH2</accession>
<evidence type="ECO:0000313" key="3">
    <source>
        <dbReference type="Proteomes" id="UP000769766"/>
    </source>
</evidence>
<evidence type="ECO:0000313" key="2">
    <source>
        <dbReference type="EMBL" id="MBI2876464.1"/>
    </source>
</evidence>
<dbReference type="EMBL" id="JACPRF010000191">
    <property type="protein sequence ID" value="MBI2876464.1"/>
    <property type="molecule type" value="Genomic_DNA"/>
</dbReference>
<dbReference type="GO" id="GO:0005507">
    <property type="term" value="F:copper ion binding"/>
    <property type="evidence" value="ECO:0007669"/>
    <property type="project" value="InterPro"/>
</dbReference>
<dbReference type="Gene3D" id="2.60.40.420">
    <property type="entry name" value="Cupredoxins - blue copper proteins"/>
    <property type="match status" value="1"/>
</dbReference>
<reference evidence="2" key="1">
    <citation type="submission" date="2020-07" db="EMBL/GenBank/DDBJ databases">
        <title>Huge and variable diversity of episymbiotic CPR bacteria and DPANN archaea in groundwater ecosystems.</title>
        <authorList>
            <person name="He C.Y."/>
            <person name="Keren R."/>
            <person name="Whittaker M."/>
            <person name="Farag I.F."/>
            <person name="Doudna J."/>
            <person name="Cate J.H.D."/>
            <person name="Banfield J.F."/>
        </authorList>
    </citation>
    <scope>NUCLEOTIDE SEQUENCE</scope>
    <source>
        <strain evidence="2">NC_groundwater_672_Ag_B-0.1um_62_36</strain>
    </source>
</reference>
<organism evidence="2 3">
    <name type="scientific">Tectimicrobiota bacterium</name>
    <dbReference type="NCBI Taxonomy" id="2528274"/>
    <lineage>
        <taxon>Bacteria</taxon>
        <taxon>Pseudomonadati</taxon>
        <taxon>Nitrospinota/Tectimicrobiota group</taxon>
        <taxon>Candidatus Tectimicrobiota</taxon>
    </lineage>
</organism>
<evidence type="ECO:0000259" key="1">
    <source>
        <dbReference type="Pfam" id="PF07731"/>
    </source>
</evidence>
<gene>
    <name evidence="2" type="ORF">HYY20_06245</name>
</gene>
<proteinExistence type="predicted"/>
<dbReference type="GO" id="GO:0016491">
    <property type="term" value="F:oxidoreductase activity"/>
    <property type="evidence" value="ECO:0007669"/>
    <property type="project" value="InterPro"/>
</dbReference>
<feature type="domain" description="Plastocyanin-like" evidence="1">
    <location>
        <begin position="2"/>
        <end position="66"/>
    </location>
</feature>
<feature type="non-terminal residue" evidence="2">
    <location>
        <position position="1"/>
    </location>
</feature>
<dbReference type="InterPro" id="IPR011706">
    <property type="entry name" value="Cu-oxidase_C"/>
</dbReference>
<dbReference type="Proteomes" id="UP000769766">
    <property type="component" value="Unassembled WGS sequence"/>
</dbReference>
<comment type="caution">
    <text evidence="2">The sequence shown here is derived from an EMBL/GenBank/DDBJ whole genome shotgun (WGS) entry which is preliminary data.</text>
</comment>
<name>A0A932FYH2_UNCTE</name>
<dbReference type="AlphaFoldDB" id="A0A932FYH2"/>